<keyword evidence="3" id="KW-0963">Cytoplasm</keyword>
<evidence type="ECO:0000256" key="3">
    <source>
        <dbReference type="HAMAP-Rule" id="MF_00518"/>
    </source>
</evidence>
<dbReference type="GO" id="GO:0043908">
    <property type="term" value="F:Ser(Gly)-tRNA(Ala) hydrolase activity"/>
    <property type="evidence" value="ECO:0007669"/>
    <property type="project" value="UniProtKB-UniRule"/>
</dbReference>
<protein>
    <recommendedName>
        <fullName evidence="3">D-aminoacyl-tRNA deacylase</fullName>
        <shortName evidence="3">DTD</shortName>
        <ecNumber evidence="3">3.1.1.96</ecNumber>
    </recommendedName>
    <alternativeName>
        <fullName evidence="3">Gly-tRNA(Ala) deacylase</fullName>
        <ecNumber evidence="3">3.1.1.-</ecNumber>
    </alternativeName>
</protein>
<dbReference type="OrthoDB" id="9801395at2"/>
<dbReference type="Gene3D" id="3.50.80.10">
    <property type="entry name" value="D-tyrosyl-tRNA(Tyr) deacylase"/>
    <property type="match status" value="1"/>
</dbReference>
<accession>A0A380MXH1</accession>
<dbReference type="FunFam" id="3.50.80.10:FF:000001">
    <property type="entry name" value="D-aminoacyl-tRNA deacylase"/>
    <property type="match status" value="1"/>
</dbReference>
<dbReference type="HAMAP" id="MF_00518">
    <property type="entry name" value="Deacylase_Dtd"/>
    <property type="match status" value="1"/>
</dbReference>
<dbReference type="EC" id="3.1.1.-" evidence="3"/>
<reference evidence="4 5" key="1">
    <citation type="submission" date="2018-06" db="EMBL/GenBank/DDBJ databases">
        <authorList>
            <consortium name="Pathogen Informatics"/>
            <person name="Doyle S."/>
        </authorList>
    </citation>
    <scope>NUCLEOTIDE SEQUENCE [LARGE SCALE GENOMIC DNA]</scope>
    <source>
        <strain evidence="4 5">NCTC13337</strain>
    </source>
</reference>
<keyword evidence="3" id="KW-0694">RNA-binding</keyword>
<evidence type="ECO:0000256" key="2">
    <source>
        <dbReference type="ARBA" id="ARBA00022801"/>
    </source>
</evidence>
<dbReference type="EC" id="3.1.1.96" evidence="3"/>
<name>A0A380MXH1_9GAMM</name>
<dbReference type="NCBIfam" id="TIGR00256">
    <property type="entry name" value="D-aminoacyl-tRNA deacylase"/>
    <property type="match status" value="1"/>
</dbReference>
<comment type="subunit">
    <text evidence="3">Homodimer.</text>
</comment>
<dbReference type="PANTHER" id="PTHR10472:SF5">
    <property type="entry name" value="D-AMINOACYL-TRNA DEACYLASE 1"/>
    <property type="match status" value="1"/>
</dbReference>
<gene>
    <name evidence="3 4" type="primary">dtd</name>
    <name evidence="4" type="ORF">NCTC13337_02330</name>
</gene>
<comment type="catalytic activity">
    <reaction evidence="3">
        <text>glycyl-tRNA(Ala) + H2O = tRNA(Ala) + glycine + H(+)</text>
        <dbReference type="Rhea" id="RHEA:53744"/>
        <dbReference type="Rhea" id="RHEA-COMP:9657"/>
        <dbReference type="Rhea" id="RHEA-COMP:13640"/>
        <dbReference type="ChEBI" id="CHEBI:15377"/>
        <dbReference type="ChEBI" id="CHEBI:15378"/>
        <dbReference type="ChEBI" id="CHEBI:57305"/>
        <dbReference type="ChEBI" id="CHEBI:78442"/>
        <dbReference type="ChEBI" id="CHEBI:78522"/>
    </reaction>
</comment>
<dbReference type="Proteomes" id="UP000254601">
    <property type="component" value="Unassembled WGS sequence"/>
</dbReference>
<dbReference type="EMBL" id="UHIC01000001">
    <property type="protein sequence ID" value="SUO97275.1"/>
    <property type="molecule type" value="Genomic_DNA"/>
</dbReference>
<sequence>MIGLIQRVTSASVKVDEAVVGEIAQGLLVLVGIEKTDIWQNAEKLAQKILNYRVFSDKDDRMNLNVTQVGGEILLVSQFTLTANTSKGNRPGFDPAMPPVVAKDFFHRFCVYMAERYPNKIQVGQFGANMQVSLVNDGPVTFWLQC</sequence>
<dbReference type="GO" id="GO:0106026">
    <property type="term" value="F:Gly-tRNA(Ala) deacylase activity"/>
    <property type="evidence" value="ECO:0007669"/>
    <property type="project" value="UniProtKB-UniRule"/>
</dbReference>
<comment type="similarity">
    <text evidence="1 3">Belongs to the DTD family.</text>
</comment>
<dbReference type="GO" id="GO:0051500">
    <property type="term" value="F:D-tyrosyl-tRNA(Tyr) deacylase activity"/>
    <property type="evidence" value="ECO:0007669"/>
    <property type="project" value="TreeGrafter"/>
</dbReference>
<proteinExistence type="inferred from homology"/>
<dbReference type="PANTHER" id="PTHR10472">
    <property type="entry name" value="D-TYROSYL-TRNA TYR DEACYLASE"/>
    <property type="match status" value="1"/>
</dbReference>
<keyword evidence="5" id="KW-1185">Reference proteome</keyword>
<comment type="subcellular location">
    <subcellularLocation>
        <location evidence="3">Cytoplasm</location>
    </subcellularLocation>
</comment>
<dbReference type="GO" id="GO:0005737">
    <property type="term" value="C:cytoplasm"/>
    <property type="evidence" value="ECO:0007669"/>
    <property type="project" value="UniProtKB-SubCell"/>
</dbReference>
<comment type="catalytic activity">
    <reaction evidence="3">
        <text>a D-aminoacyl-tRNA + H2O = a tRNA + a D-alpha-amino acid + H(+)</text>
        <dbReference type="Rhea" id="RHEA:13953"/>
        <dbReference type="Rhea" id="RHEA-COMP:10123"/>
        <dbReference type="Rhea" id="RHEA-COMP:10124"/>
        <dbReference type="ChEBI" id="CHEBI:15377"/>
        <dbReference type="ChEBI" id="CHEBI:15378"/>
        <dbReference type="ChEBI" id="CHEBI:59871"/>
        <dbReference type="ChEBI" id="CHEBI:78442"/>
        <dbReference type="ChEBI" id="CHEBI:79333"/>
        <dbReference type="EC" id="3.1.1.96"/>
    </reaction>
</comment>
<dbReference type="GO" id="GO:0000049">
    <property type="term" value="F:tRNA binding"/>
    <property type="evidence" value="ECO:0007669"/>
    <property type="project" value="UniProtKB-UniRule"/>
</dbReference>
<dbReference type="AlphaFoldDB" id="A0A380MXH1"/>
<dbReference type="InterPro" id="IPR023509">
    <property type="entry name" value="DTD-like_sf"/>
</dbReference>
<comment type="domain">
    <text evidence="3">A Gly-cisPro motif from one monomer fits into the active site of the other monomer to allow specific chiral rejection of L-amino acids.</text>
</comment>
<evidence type="ECO:0000256" key="1">
    <source>
        <dbReference type="ARBA" id="ARBA00009673"/>
    </source>
</evidence>
<organism evidence="4 5">
    <name type="scientific">Suttonella ornithocola</name>
    <dbReference type="NCBI Taxonomy" id="279832"/>
    <lineage>
        <taxon>Bacteria</taxon>
        <taxon>Pseudomonadati</taxon>
        <taxon>Pseudomonadota</taxon>
        <taxon>Gammaproteobacteria</taxon>
        <taxon>Cardiobacteriales</taxon>
        <taxon>Cardiobacteriaceae</taxon>
        <taxon>Suttonella</taxon>
    </lineage>
</organism>
<keyword evidence="2 3" id="KW-0378">Hydrolase</keyword>
<dbReference type="Pfam" id="PF02580">
    <property type="entry name" value="Tyr_Deacylase"/>
    <property type="match status" value="1"/>
</dbReference>
<dbReference type="InterPro" id="IPR003732">
    <property type="entry name" value="Daa-tRNA_deacyls_DTD"/>
</dbReference>
<dbReference type="RefSeq" id="WP_072576299.1">
    <property type="nucleotide sequence ID" value="NZ_LWHB01000062.1"/>
</dbReference>
<dbReference type="GO" id="GO:0019478">
    <property type="term" value="P:D-amino acid catabolic process"/>
    <property type="evidence" value="ECO:0007669"/>
    <property type="project" value="UniProtKB-UniRule"/>
</dbReference>
<feature type="short sequence motif" description="Gly-cisPro motif, important for rejection of L-amino acids" evidence="3">
    <location>
        <begin position="138"/>
        <end position="139"/>
    </location>
</feature>
<evidence type="ECO:0000313" key="4">
    <source>
        <dbReference type="EMBL" id="SUO97275.1"/>
    </source>
</evidence>
<comment type="function">
    <text evidence="3">An aminoacyl-tRNA editing enzyme that deacylates mischarged D-aminoacyl-tRNAs. Also deacylates mischarged glycyl-tRNA(Ala), protecting cells against glycine mischarging by AlaRS. Acts via tRNA-based rather than protein-based catalysis; rejects L-amino acids rather than detecting D-amino acids in the active site. By recycling D-aminoacyl-tRNA to D-amino acids and free tRNA molecules, this enzyme counteracts the toxicity associated with the formation of D-aminoacyl-tRNA entities in vivo and helps enforce protein L-homochirality.</text>
</comment>
<dbReference type="SUPFAM" id="SSF69500">
    <property type="entry name" value="DTD-like"/>
    <property type="match status" value="1"/>
</dbReference>
<evidence type="ECO:0000313" key="5">
    <source>
        <dbReference type="Proteomes" id="UP000254601"/>
    </source>
</evidence>
<keyword evidence="3" id="KW-0820">tRNA-binding</keyword>